<dbReference type="NCBIfam" id="TIGR03888">
    <property type="entry name" value="nitrile_beta"/>
    <property type="match status" value="1"/>
</dbReference>
<feature type="domain" description="Nitrile hydratase beta subunit" evidence="6">
    <location>
        <begin position="121"/>
        <end position="217"/>
    </location>
</feature>
<dbReference type="SUPFAM" id="SSF50090">
    <property type="entry name" value="Electron transport accessory proteins"/>
    <property type="match status" value="1"/>
</dbReference>
<evidence type="ECO:0000313" key="9">
    <source>
        <dbReference type="Proteomes" id="UP000246058"/>
    </source>
</evidence>
<evidence type="ECO:0000259" key="6">
    <source>
        <dbReference type="Pfam" id="PF02211"/>
    </source>
</evidence>
<name>A0A2U8VP75_9HYPH</name>
<dbReference type="Gene3D" id="1.10.472.20">
    <property type="entry name" value="Nitrile hydratase, beta subunit"/>
    <property type="match status" value="1"/>
</dbReference>
<dbReference type="Gene3D" id="2.30.30.50">
    <property type="match status" value="1"/>
</dbReference>
<comment type="catalytic activity">
    <reaction evidence="4 5">
        <text>an aliphatic primary amide = an aliphatic nitrile + H2O</text>
        <dbReference type="Rhea" id="RHEA:12673"/>
        <dbReference type="ChEBI" id="CHEBI:15377"/>
        <dbReference type="ChEBI" id="CHEBI:65285"/>
        <dbReference type="ChEBI" id="CHEBI:80291"/>
        <dbReference type="EC" id="4.2.1.84"/>
    </reaction>
</comment>
<dbReference type="InterPro" id="IPR042262">
    <property type="entry name" value="CN_hydtase_beta_C"/>
</dbReference>
<dbReference type="InterPro" id="IPR024690">
    <property type="entry name" value="CN_hydtase_beta_dom_C"/>
</dbReference>
<protein>
    <recommendedName>
        <fullName evidence="5">Nitrile hydratase subunit beta</fullName>
        <shortName evidence="5">NHase</shortName>
        <ecNumber evidence="5">4.2.1.84</ecNumber>
    </recommendedName>
</protein>
<dbReference type="RefSeq" id="WP_109950472.1">
    <property type="nucleotide sequence ID" value="NZ_CP029551.1"/>
</dbReference>
<dbReference type="EC" id="4.2.1.84" evidence="5"/>
<dbReference type="Proteomes" id="UP000246058">
    <property type="component" value="Chromosome"/>
</dbReference>
<dbReference type="GO" id="GO:0018822">
    <property type="term" value="F:nitrile hydratase activity"/>
    <property type="evidence" value="ECO:0007669"/>
    <property type="project" value="UniProtKB-EC"/>
</dbReference>
<evidence type="ECO:0000256" key="5">
    <source>
        <dbReference type="PIRNR" id="PIRNR001427"/>
    </source>
</evidence>
<comment type="function">
    <text evidence="1 5">NHase catalyzes the hydration of various nitrile compounds to the corresponding amides.</text>
</comment>
<comment type="similarity">
    <text evidence="2 5">Belongs to the nitrile hydratase subunit beta family.</text>
</comment>
<dbReference type="KEGG" id="meti:DK427_06050"/>
<dbReference type="InterPro" id="IPR008990">
    <property type="entry name" value="Elect_transpt_acc-like_dom_sf"/>
</dbReference>
<dbReference type="AlphaFoldDB" id="A0A2U8VP75"/>
<dbReference type="InterPro" id="IPR003168">
    <property type="entry name" value="Nitrile_hydratase_bsu"/>
</dbReference>
<dbReference type="Pfam" id="PF02211">
    <property type="entry name" value="NHase_beta_C"/>
    <property type="match status" value="1"/>
</dbReference>
<feature type="domain" description="Nitrile hydratase beta subunit-like N-terminal" evidence="7">
    <location>
        <begin position="1"/>
        <end position="107"/>
    </location>
</feature>
<evidence type="ECO:0000256" key="3">
    <source>
        <dbReference type="ARBA" id="ARBA00023239"/>
    </source>
</evidence>
<keyword evidence="3 5" id="KW-0456">Lyase</keyword>
<dbReference type="GO" id="GO:0046914">
    <property type="term" value="F:transition metal ion binding"/>
    <property type="evidence" value="ECO:0007669"/>
    <property type="project" value="InterPro"/>
</dbReference>
<evidence type="ECO:0000256" key="4">
    <source>
        <dbReference type="ARBA" id="ARBA00044877"/>
    </source>
</evidence>
<reference evidence="8 9" key="1">
    <citation type="submission" date="2018-05" db="EMBL/GenBank/DDBJ databases">
        <title>Complete Genome Sequence of Methylobacterium sp. 17Sr1-43.</title>
        <authorList>
            <person name="Srinivasan S."/>
        </authorList>
    </citation>
    <scope>NUCLEOTIDE SEQUENCE [LARGE SCALE GENOMIC DNA]</scope>
    <source>
        <strain evidence="8 9">17Sr1-43</strain>
    </source>
</reference>
<sequence length="221" mass="23990">MNGAQDLGGMHGFGPVRPEPDEPVFHADWERRVFALAMAMGFTGTWNLDGSRAARESLPPAEYLASSYYAIWLRALERQVAAHGLASPGEMARGVSEAPARPVARVLTAEILEPRFRAGFPSDRPAPGPARFGVGDAVRARNLHPAGHTRLPRYVRGRLGRVERVHGAFVLPDTHATGAGENPAWLYTVAFAAAELWGPDADPNQRVMVEMFEPYLDAVAA</sequence>
<dbReference type="OrthoDB" id="3478924at2"/>
<keyword evidence="9" id="KW-1185">Reference proteome</keyword>
<dbReference type="InterPro" id="IPR049054">
    <property type="entry name" value="CN_hydtase_beta-like_N"/>
</dbReference>
<evidence type="ECO:0000313" key="8">
    <source>
        <dbReference type="EMBL" id="AWN35350.1"/>
    </source>
</evidence>
<dbReference type="EMBL" id="CP029551">
    <property type="protein sequence ID" value="AWN35350.1"/>
    <property type="molecule type" value="Genomic_DNA"/>
</dbReference>
<accession>A0A2U8VP75</accession>
<organism evidence="8 9">
    <name type="scientific">Methylobacterium radiodurans</name>
    <dbReference type="NCBI Taxonomy" id="2202828"/>
    <lineage>
        <taxon>Bacteria</taxon>
        <taxon>Pseudomonadati</taxon>
        <taxon>Pseudomonadota</taxon>
        <taxon>Alphaproteobacteria</taxon>
        <taxon>Hyphomicrobiales</taxon>
        <taxon>Methylobacteriaceae</taxon>
        <taxon>Methylobacterium</taxon>
    </lineage>
</organism>
<gene>
    <name evidence="8" type="primary">nthB</name>
    <name evidence="8" type="ORF">DK427_06050</name>
</gene>
<evidence type="ECO:0000256" key="1">
    <source>
        <dbReference type="ARBA" id="ARBA00004042"/>
    </source>
</evidence>
<dbReference type="Pfam" id="PF21006">
    <property type="entry name" value="NHase_beta_N"/>
    <property type="match status" value="1"/>
</dbReference>
<dbReference type="PIRSF" id="PIRSF001427">
    <property type="entry name" value="NHase_beta"/>
    <property type="match status" value="1"/>
</dbReference>
<evidence type="ECO:0000259" key="7">
    <source>
        <dbReference type="Pfam" id="PF21006"/>
    </source>
</evidence>
<evidence type="ECO:0000256" key="2">
    <source>
        <dbReference type="ARBA" id="ARBA00009098"/>
    </source>
</evidence>
<proteinExistence type="inferred from homology"/>